<dbReference type="InterPro" id="IPR036388">
    <property type="entry name" value="WH-like_DNA-bd_sf"/>
</dbReference>
<gene>
    <name evidence="5" type="ORF">ALO92_01674</name>
</gene>
<dbReference type="Gene3D" id="1.10.10.10">
    <property type="entry name" value="Winged helix-like DNA-binding domain superfamily/Winged helix DNA-binding domain"/>
    <property type="match status" value="1"/>
</dbReference>
<proteinExistence type="predicted"/>
<evidence type="ECO:0000313" key="5">
    <source>
        <dbReference type="EMBL" id="KPW83152.1"/>
    </source>
</evidence>
<name>A0A0P9LX84_9PSED</name>
<keyword evidence="1" id="KW-0805">Transcription regulation</keyword>
<comment type="caution">
    <text evidence="5">The sequence shown here is derived from an EMBL/GenBank/DDBJ whole genome shotgun (WGS) entry which is preliminary data.</text>
</comment>
<dbReference type="SMART" id="SM00895">
    <property type="entry name" value="FCD"/>
    <property type="match status" value="1"/>
</dbReference>
<dbReference type="Gene3D" id="1.20.120.530">
    <property type="entry name" value="GntR ligand-binding domain-like"/>
    <property type="match status" value="1"/>
</dbReference>
<dbReference type="PATRIC" id="fig|200452.3.peg.2050"/>
<dbReference type="CDD" id="cd07377">
    <property type="entry name" value="WHTH_GntR"/>
    <property type="match status" value="1"/>
</dbReference>
<sequence>MMSKPGQTVLVSLRKMIASGELPAGERLMEVPTAELFGVSRMPVRMAFRTLEQEGLLVPFGGRGFQVRSISPMEIAGAVDVRGVLEGLAARQMAERGLTQEARDELEACLVQGDALFEKGHVTEDDLEVYHDMNMRLHRVIVEGSGNRAIADALSRNDHLPFASVNALAVDRDNLIREYRRFNFAHMQHHAVVDALVNGQGARAEAIMREHANATLRYAEIFGAGQNERMKVIQRPD</sequence>
<dbReference type="InterPro" id="IPR000524">
    <property type="entry name" value="Tscrpt_reg_HTH_GntR"/>
</dbReference>
<dbReference type="Pfam" id="PF00392">
    <property type="entry name" value="GntR"/>
    <property type="match status" value="1"/>
</dbReference>
<evidence type="ECO:0000259" key="4">
    <source>
        <dbReference type="PROSITE" id="PS50949"/>
    </source>
</evidence>
<evidence type="ECO:0000256" key="3">
    <source>
        <dbReference type="ARBA" id="ARBA00023163"/>
    </source>
</evidence>
<keyword evidence="3" id="KW-0804">Transcription</keyword>
<protein>
    <submittedName>
        <fullName evidence="5">Transcriptional regulator GntR</fullName>
    </submittedName>
</protein>
<dbReference type="InterPro" id="IPR036390">
    <property type="entry name" value="WH_DNA-bd_sf"/>
</dbReference>
<dbReference type="SUPFAM" id="SSF48008">
    <property type="entry name" value="GntR ligand-binding domain-like"/>
    <property type="match status" value="1"/>
</dbReference>
<dbReference type="PANTHER" id="PTHR43537:SF51">
    <property type="entry name" value="HTH-TYPE TRANSCRIPTIONAL REGULATOR LGOR-RELATED"/>
    <property type="match status" value="1"/>
</dbReference>
<dbReference type="PROSITE" id="PS50949">
    <property type="entry name" value="HTH_GNTR"/>
    <property type="match status" value="1"/>
</dbReference>
<evidence type="ECO:0000256" key="2">
    <source>
        <dbReference type="ARBA" id="ARBA00023125"/>
    </source>
</evidence>
<dbReference type="SUPFAM" id="SSF46785">
    <property type="entry name" value="Winged helix' DNA-binding domain"/>
    <property type="match status" value="1"/>
</dbReference>
<dbReference type="Pfam" id="PF07729">
    <property type="entry name" value="FCD"/>
    <property type="match status" value="1"/>
</dbReference>
<dbReference type="PANTHER" id="PTHR43537">
    <property type="entry name" value="TRANSCRIPTIONAL REGULATOR, GNTR FAMILY"/>
    <property type="match status" value="1"/>
</dbReference>
<dbReference type="EMBL" id="LJQB01000075">
    <property type="protein sequence ID" value="KPW83152.1"/>
    <property type="molecule type" value="Genomic_DNA"/>
</dbReference>
<evidence type="ECO:0000256" key="1">
    <source>
        <dbReference type="ARBA" id="ARBA00023015"/>
    </source>
</evidence>
<organism evidence="5 6">
    <name type="scientific">Pseudomonas congelans</name>
    <dbReference type="NCBI Taxonomy" id="200452"/>
    <lineage>
        <taxon>Bacteria</taxon>
        <taxon>Pseudomonadati</taxon>
        <taxon>Pseudomonadota</taxon>
        <taxon>Gammaproteobacteria</taxon>
        <taxon>Pseudomonadales</taxon>
        <taxon>Pseudomonadaceae</taxon>
        <taxon>Pseudomonas</taxon>
    </lineage>
</organism>
<dbReference type="InterPro" id="IPR008920">
    <property type="entry name" value="TF_FadR/GntR_C"/>
</dbReference>
<dbReference type="SMART" id="SM00345">
    <property type="entry name" value="HTH_GNTR"/>
    <property type="match status" value="1"/>
</dbReference>
<dbReference type="GO" id="GO:0003677">
    <property type="term" value="F:DNA binding"/>
    <property type="evidence" value="ECO:0007669"/>
    <property type="project" value="UniProtKB-KW"/>
</dbReference>
<evidence type="ECO:0000313" key="6">
    <source>
        <dbReference type="Proteomes" id="UP000050411"/>
    </source>
</evidence>
<dbReference type="InterPro" id="IPR011711">
    <property type="entry name" value="GntR_C"/>
</dbReference>
<dbReference type="AlphaFoldDB" id="A0A0P9LX84"/>
<dbReference type="Proteomes" id="UP000050411">
    <property type="component" value="Unassembled WGS sequence"/>
</dbReference>
<keyword evidence="2" id="KW-0238">DNA-binding</keyword>
<dbReference type="GO" id="GO:0003700">
    <property type="term" value="F:DNA-binding transcription factor activity"/>
    <property type="evidence" value="ECO:0007669"/>
    <property type="project" value="InterPro"/>
</dbReference>
<reference evidence="5 6" key="1">
    <citation type="submission" date="2015-09" db="EMBL/GenBank/DDBJ databases">
        <title>Genome announcement of multiple Pseudomonas syringae strains.</title>
        <authorList>
            <person name="Thakur S."/>
            <person name="Wang P.W."/>
            <person name="Gong Y."/>
            <person name="Weir B.S."/>
            <person name="Guttman D.S."/>
        </authorList>
    </citation>
    <scope>NUCLEOTIDE SEQUENCE [LARGE SCALE GENOMIC DNA]</scope>
    <source>
        <strain evidence="5 6">ICMP19117</strain>
    </source>
</reference>
<accession>A0A0P9LX84</accession>
<feature type="domain" description="HTH gntR-type" evidence="4">
    <location>
        <begin position="3"/>
        <end position="70"/>
    </location>
</feature>